<evidence type="ECO:0000256" key="1">
    <source>
        <dbReference type="SAM" id="MobiDB-lite"/>
    </source>
</evidence>
<dbReference type="EMBL" id="DS547105">
    <property type="protein sequence ID" value="EDR07112.1"/>
    <property type="molecule type" value="Genomic_DNA"/>
</dbReference>
<dbReference type="KEGG" id="lbc:LACBIDRAFT_328056"/>
<keyword evidence="3" id="KW-1185">Reference proteome</keyword>
<organism evidence="3">
    <name type="scientific">Laccaria bicolor (strain S238N-H82 / ATCC MYA-4686)</name>
    <name type="common">Bicoloured deceiver</name>
    <name type="synonym">Laccaria laccata var. bicolor</name>
    <dbReference type="NCBI Taxonomy" id="486041"/>
    <lineage>
        <taxon>Eukaryota</taxon>
        <taxon>Fungi</taxon>
        <taxon>Dikarya</taxon>
        <taxon>Basidiomycota</taxon>
        <taxon>Agaricomycotina</taxon>
        <taxon>Agaricomycetes</taxon>
        <taxon>Agaricomycetidae</taxon>
        <taxon>Agaricales</taxon>
        <taxon>Agaricineae</taxon>
        <taxon>Hydnangiaceae</taxon>
        <taxon>Laccaria</taxon>
    </lineage>
</organism>
<sequence>MPRTTTAPMQTYGTCVCPTTPFLRPHHNSRRAPTPSTYEKRQAPTPPTNFDKRHHEKRRADTENDKRPRKTTSAHGKRQAPTENDKRPPHPRIVTSAHHEKRRADTENDERPQKTMSTHLHLHEHPPPPDGTPTQNANAERRQGLCSHPRRSVLLPEEGQGEGQGEEEEEEEALAELEDEVVVDKPRHGGKRGKDVILNKGGKKGKKGRKTSAQKNAEVAAEEAKRVKKQTHTMKLLTQRGISVAPPARAAVSAAPAASSIPSSSAASSVPVVPDVQAIPATLVPAVADIHAISAVSPAMPTVSAVSAIPTASTGSAISTVSTVSAAVSAAVLSISNTTVPISTTAPLTSGDEPGDVSMESPPRPEGSSCATGGILRNRAMGQHYNPVDDEDFQIAPVLGKVKGVVKIYVLPLDPVELEFATMQPSLKVPVTVNMNLGPVLKEVALHWPPITRNRILVYDALDGLWMAQGLYDIVVEINDTILFDNSGDKATLHLLVSSFEPGISFSSIPPSRARSLQGGSLPSTSRSATPHSSVRSHSRSHSLSTSGDIQTGSIEPADAVPTQKDAEDLGTTFSPYESSLLHILNIPMDLTRSATAKSLSEVFTLPLLFRADSVRLRQIFR</sequence>
<protein>
    <submittedName>
        <fullName evidence="2">Predicted protein</fullName>
    </submittedName>
</protein>
<feature type="compositionally biased region" description="Basic and acidic residues" evidence="1">
    <location>
        <begin position="50"/>
        <end position="66"/>
    </location>
</feature>
<name>B0DDL9_LACBS</name>
<evidence type="ECO:0000313" key="3">
    <source>
        <dbReference type="Proteomes" id="UP000001194"/>
    </source>
</evidence>
<dbReference type="HOGENOM" id="CLU_439447_0_0_1"/>
<dbReference type="InParanoid" id="B0DDL9"/>
<feature type="region of interest" description="Disordered" evidence="1">
    <location>
        <begin position="343"/>
        <end position="372"/>
    </location>
</feature>
<feature type="compositionally biased region" description="Basic residues" evidence="1">
    <location>
        <begin position="201"/>
        <end position="212"/>
    </location>
</feature>
<proteinExistence type="predicted"/>
<feature type="compositionally biased region" description="Basic and acidic residues" evidence="1">
    <location>
        <begin position="182"/>
        <end position="197"/>
    </location>
</feature>
<accession>B0DDL9</accession>
<evidence type="ECO:0000313" key="2">
    <source>
        <dbReference type="EMBL" id="EDR07112.1"/>
    </source>
</evidence>
<feature type="compositionally biased region" description="Basic and acidic residues" evidence="1">
    <location>
        <begin position="102"/>
        <end position="113"/>
    </location>
</feature>
<dbReference type="AlphaFoldDB" id="B0DDL9"/>
<feature type="compositionally biased region" description="Polar residues" evidence="1">
    <location>
        <begin position="1"/>
        <end position="13"/>
    </location>
</feature>
<feature type="compositionally biased region" description="Basic residues" evidence="1">
    <location>
        <begin position="67"/>
        <end position="78"/>
    </location>
</feature>
<feature type="compositionally biased region" description="Polar residues" evidence="1">
    <location>
        <begin position="518"/>
        <end position="531"/>
    </location>
</feature>
<dbReference type="GeneID" id="6077865"/>
<feature type="region of interest" description="Disordered" evidence="1">
    <location>
        <begin position="1"/>
        <end position="218"/>
    </location>
</feature>
<feature type="region of interest" description="Disordered" evidence="1">
    <location>
        <begin position="511"/>
        <end position="563"/>
    </location>
</feature>
<dbReference type="RefSeq" id="XP_001882043.1">
    <property type="nucleotide sequence ID" value="XM_001882008.1"/>
</dbReference>
<reference evidence="2 3" key="1">
    <citation type="journal article" date="2008" name="Nature">
        <title>The genome of Laccaria bicolor provides insights into mycorrhizal symbiosis.</title>
        <authorList>
            <person name="Martin F."/>
            <person name="Aerts A."/>
            <person name="Ahren D."/>
            <person name="Brun A."/>
            <person name="Danchin E.G.J."/>
            <person name="Duchaussoy F."/>
            <person name="Gibon J."/>
            <person name="Kohler A."/>
            <person name="Lindquist E."/>
            <person name="Pereda V."/>
            <person name="Salamov A."/>
            <person name="Shapiro H.J."/>
            <person name="Wuyts J."/>
            <person name="Blaudez D."/>
            <person name="Buee M."/>
            <person name="Brokstein P."/>
            <person name="Canbaeck B."/>
            <person name="Cohen D."/>
            <person name="Courty P.E."/>
            <person name="Coutinho P.M."/>
            <person name="Delaruelle C."/>
            <person name="Detter J.C."/>
            <person name="Deveau A."/>
            <person name="DiFazio S."/>
            <person name="Duplessis S."/>
            <person name="Fraissinet-Tachet L."/>
            <person name="Lucic E."/>
            <person name="Frey-Klett P."/>
            <person name="Fourrey C."/>
            <person name="Feussner I."/>
            <person name="Gay G."/>
            <person name="Grimwood J."/>
            <person name="Hoegger P.J."/>
            <person name="Jain P."/>
            <person name="Kilaru S."/>
            <person name="Labbe J."/>
            <person name="Lin Y.C."/>
            <person name="Legue V."/>
            <person name="Le Tacon F."/>
            <person name="Marmeisse R."/>
            <person name="Melayah D."/>
            <person name="Montanini B."/>
            <person name="Muratet M."/>
            <person name="Nehls U."/>
            <person name="Niculita-Hirzel H."/>
            <person name="Oudot-Le Secq M.P."/>
            <person name="Peter M."/>
            <person name="Quesneville H."/>
            <person name="Rajashekar B."/>
            <person name="Reich M."/>
            <person name="Rouhier N."/>
            <person name="Schmutz J."/>
            <person name="Yin T."/>
            <person name="Chalot M."/>
            <person name="Henrissat B."/>
            <person name="Kuees U."/>
            <person name="Lucas S."/>
            <person name="Van de Peer Y."/>
            <person name="Podila G.K."/>
            <person name="Polle A."/>
            <person name="Pukkila P.J."/>
            <person name="Richardson P.M."/>
            <person name="Rouze P."/>
            <person name="Sanders I.R."/>
            <person name="Stajich J.E."/>
            <person name="Tunlid A."/>
            <person name="Tuskan G."/>
            <person name="Grigoriev I.V."/>
        </authorList>
    </citation>
    <scope>NUCLEOTIDE SEQUENCE [LARGE SCALE GENOMIC DNA]</scope>
    <source>
        <strain evidence="3">S238N-H82 / ATCC MYA-4686</strain>
    </source>
</reference>
<gene>
    <name evidence="2" type="ORF">LACBIDRAFT_328056</name>
</gene>
<feature type="compositionally biased region" description="Acidic residues" evidence="1">
    <location>
        <begin position="164"/>
        <end position="181"/>
    </location>
</feature>
<dbReference type="Proteomes" id="UP000001194">
    <property type="component" value="Unassembled WGS sequence"/>
</dbReference>
<dbReference type="OrthoDB" id="3070904at2759"/>